<name>A0A444ZAY8_ARAHY</name>
<reference evidence="1 2" key="1">
    <citation type="submission" date="2019-01" db="EMBL/GenBank/DDBJ databases">
        <title>Sequencing of cultivated peanut Arachis hypogaea provides insights into genome evolution and oil improvement.</title>
        <authorList>
            <person name="Chen X."/>
        </authorList>
    </citation>
    <scope>NUCLEOTIDE SEQUENCE [LARGE SCALE GENOMIC DNA]</scope>
    <source>
        <strain evidence="2">cv. Fuhuasheng</strain>
        <tissue evidence="1">Leaves</tissue>
    </source>
</reference>
<organism evidence="1 2">
    <name type="scientific">Arachis hypogaea</name>
    <name type="common">Peanut</name>
    <dbReference type="NCBI Taxonomy" id="3818"/>
    <lineage>
        <taxon>Eukaryota</taxon>
        <taxon>Viridiplantae</taxon>
        <taxon>Streptophyta</taxon>
        <taxon>Embryophyta</taxon>
        <taxon>Tracheophyta</taxon>
        <taxon>Spermatophyta</taxon>
        <taxon>Magnoliopsida</taxon>
        <taxon>eudicotyledons</taxon>
        <taxon>Gunneridae</taxon>
        <taxon>Pentapetalae</taxon>
        <taxon>rosids</taxon>
        <taxon>fabids</taxon>
        <taxon>Fabales</taxon>
        <taxon>Fabaceae</taxon>
        <taxon>Papilionoideae</taxon>
        <taxon>50 kb inversion clade</taxon>
        <taxon>dalbergioids sensu lato</taxon>
        <taxon>Dalbergieae</taxon>
        <taxon>Pterocarpus clade</taxon>
        <taxon>Arachis</taxon>
    </lineage>
</organism>
<evidence type="ECO:0000313" key="1">
    <source>
        <dbReference type="EMBL" id="RYR11340.1"/>
    </source>
</evidence>
<dbReference type="Proteomes" id="UP000289738">
    <property type="component" value="Chromosome B04"/>
</dbReference>
<comment type="caution">
    <text evidence="1">The sequence shown here is derived from an EMBL/GenBank/DDBJ whole genome shotgun (WGS) entry which is preliminary data.</text>
</comment>
<proteinExistence type="predicted"/>
<protein>
    <submittedName>
        <fullName evidence="1">Uncharacterized protein</fullName>
    </submittedName>
</protein>
<dbReference type="EMBL" id="SDMP01000014">
    <property type="protein sequence ID" value="RYR11340.1"/>
    <property type="molecule type" value="Genomic_DNA"/>
</dbReference>
<gene>
    <name evidence="1" type="ORF">Ahy_B04g068897</name>
</gene>
<sequence>MDEVIGVTNDYGCGNRKKSLPFELNQSSAQYFDYRGGGQLLRQLRVLAASFWRLASKVGGLVSKLPSASVKSLSIINRKNGGEGGPHFNGKGGIAVSQPLLYNKLPFAQHDHERRQRIA</sequence>
<keyword evidence="2" id="KW-1185">Reference proteome</keyword>
<evidence type="ECO:0000313" key="2">
    <source>
        <dbReference type="Proteomes" id="UP000289738"/>
    </source>
</evidence>
<dbReference type="AlphaFoldDB" id="A0A444ZAY8"/>
<accession>A0A444ZAY8</accession>